<evidence type="ECO:0000313" key="7">
    <source>
        <dbReference type="EMBL" id="PKK90169.1"/>
    </source>
</evidence>
<gene>
    <name evidence="7" type="ORF">CVV64_10595</name>
</gene>
<dbReference type="EMBL" id="PGXC01000007">
    <property type="protein sequence ID" value="PKK90169.1"/>
    <property type="molecule type" value="Genomic_DNA"/>
</dbReference>
<evidence type="ECO:0000313" key="8">
    <source>
        <dbReference type="Proteomes" id="UP000233256"/>
    </source>
</evidence>
<feature type="transmembrane region" description="Helical" evidence="5">
    <location>
        <begin position="42"/>
        <end position="59"/>
    </location>
</feature>
<dbReference type="Pfam" id="PF00160">
    <property type="entry name" value="Pro_isomerase"/>
    <property type="match status" value="1"/>
</dbReference>
<feature type="transmembrane region" description="Helical" evidence="5">
    <location>
        <begin position="6"/>
        <end position="30"/>
    </location>
</feature>
<reference evidence="7 8" key="1">
    <citation type="journal article" date="2017" name="ISME J.">
        <title>Potential for microbial H2 and metal transformations associated with novel bacteria and archaea in deep terrestrial subsurface sediments.</title>
        <authorList>
            <person name="Hernsdorf A.W."/>
            <person name="Amano Y."/>
            <person name="Miyakawa K."/>
            <person name="Ise K."/>
            <person name="Suzuki Y."/>
            <person name="Anantharaman K."/>
            <person name="Probst A."/>
            <person name="Burstein D."/>
            <person name="Thomas B.C."/>
            <person name="Banfield J.F."/>
        </authorList>
    </citation>
    <scope>NUCLEOTIDE SEQUENCE [LARGE SCALE GENOMIC DNA]</scope>
    <source>
        <strain evidence="7">HGW-Wallbacteria-1</strain>
    </source>
</reference>
<dbReference type="PANTHER" id="PTHR45625:SF4">
    <property type="entry name" value="PEPTIDYLPROLYL ISOMERASE DOMAIN AND WD REPEAT-CONTAINING PROTEIN 1"/>
    <property type="match status" value="1"/>
</dbReference>
<evidence type="ECO:0000256" key="5">
    <source>
        <dbReference type="SAM" id="Phobius"/>
    </source>
</evidence>
<dbReference type="CDD" id="cd00317">
    <property type="entry name" value="cyclophilin"/>
    <property type="match status" value="1"/>
</dbReference>
<feature type="compositionally biased region" description="Basic and acidic residues" evidence="4">
    <location>
        <begin position="116"/>
        <end position="143"/>
    </location>
</feature>
<dbReference type="Gene3D" id="2.40.100.10">
    <property type="entry name" value="Cyclophilin-like"/>
    <property type="match status" value="1"/>
</dbReference>
<keyword evidence="5" id="KW-1133">Transmembrane helix</keyword>
<comment type="caution">
    <text evidence="7">The sequence shown here is derived from an EMBL/GenBank/DDBJ whole genome shotgun (WGS) entry which is preliminary data.</text>
</comment>
<evidence type="ECO:0000259" key="6">
    <source>
        <dbReference type="PROSITE" id="PS50072"/>
    </source>
</evidence>
<dbReference type="InterPro" id="IPR044666">
    <property type="entry name" value="Cyclophilin_A-like"/>
</dbReference>
<dbReference type="PANTHER" id="PTHR45625">
    <property type="entry name" value="PEPTIDYL-PROLYL CIS-TRANS ISOMERASE-RELATED"/>
    <property type="match status" value="1"/>
</dbReference>
<dbReference type="AlphaFoldDB" id="A0A2N1PPB0"/>
<keyword evidence="2" id="KW-0697">Rotamase</keyword>
<evidence type="ECO:0000256" key="2">
    <source>
        <dbReference type="ARBA" id="ARBA00023110"/>
    </source>
</evidence>
<proteinExistence type="predicted"/>
<name>A0A2N1PPB0_9BACT</name>
<keyword evidence="3" id="KW-0413">Isomerase</keyword>
<dbReference type="InterPro" id="IPR002130">
    <property type="entry name" value="Cyclophilin-type_PPIase_dom"/>
</dbReference>
<dbReference type="InterPro" id="IPR020892">
    <property type="entry name" value="Cyclophilin-type_PPIase_CS"/>
</dbReference>
<evidence type="ECO:0000256" key="4">
    <source>
        <dbReference type="SAM" id="MobiDB-lite"/>
    </source>
</evidence>
<dbReference type="SUPFAM" id="SSF50891">
    <property type="entry name" value="Cyclophilin-like"/>
    <property type="match status" value="1"/>
</dbReference>
<dbReference type="Proteomes" id="UP000233256">
    <property type="component" value="Unassembled WGS sequence"/>
</dbReference>
<organism evidence="7 8">
    <name type="scientific">Candidatus Wallbacteria bacterium HGW-Wallbacteria-1</name>
    <dbReference type="NCBI Taxonomy" id="2013854"/>
    <lineage>
        <taxon>Bacteria</taxon>
        <taxon>Candidatus Walliibacteriota</taxon>
    </lineage>
</organism>
<dbReference type="GO" id="GO:0006457">
    <property type="term" value="P:protein folding"/>
    <property type="evidence" value="ECO:0007669"/>
    <property type="project" value="InterPro"/>
</dbReference>
<dbReference type="EC" id="5.2.1.8" evidence="1"/>
<dbReference type="GO" id="GO:0003755">
    <property type="term" value="F:peptidyl-prolyl cis-trans isomerase activity"/>
    <property type="evidence" value="ECO:0007669"/>
    <property type="project" value="UniProtKB-KW"/>
</dbReference>
<dbReference type="PRINTS" id="PR00153">
    <property type="entry name" value="CSAPPISMRASE"/>
</dbReference>
<keyword evidence="5" id="KW-0812">Transmembrane</keyword>
<accession>A0A2N1PPB0</accession>
<keyword evidence="5" id="KW-0472">Membrane</keyword>
<protein>
    <recommendedName>
        <fullName evidence="1">peptidylprolyl isomerase</fullName>
        <ecNumber evidence="1">5.2.1.8</ecNumber>
    </recommendedName>
</protein>
<dbReference type="InterPro" id="IPR029000">
    <property type="entry name" value="Cyclophilin-like_dom_sf"/>
</dbReference>
<dbReference type="PROSITE" id="PS00170">
    <property type="entry name" value="CSA_PPIASE_1"/>
    <property type="match status" value="1"/>
</dbReference>
<feature type="region of interest" description="Disordered" evidence="4">
    <location>
        <begin position="108"/>
        <end position="144"/>
    </location>
</feature>
<sequence length="359" mass="39188">MNKRAQSGWFIFTGLRFHVIFWIGSLTILICWRIKMATFDRIVLIVMTFLMIISLSAAPSNAGEVALRSGSTVKGRVVKSPTCVTVVTDSGQVFQYQSGDVLSVKADEVNTGSNESKNESGKGEDTSGAASEKEKGVADKGGSKMENPVIVMKTSMGDVELELFEDLTPNTVGNFISLAEKGFYDNLIFHRVIKDFMIQGGCPSGTGTGGPGYKFADEIDADALGLGKMACKDSPFFSFLRGQDGCPQSFWDKSVKQWYEKKGYSYGAGRSGHKMVKGVIAMANSGPNTNGSQFYIVTTDECPWLDGKHTVFGKVIKGMDVVDSIEKVECRNSRPVTPIKILKIEIRGKGEHEYEVNKL</sequence>
<feature type="domain" description="PPIase cyclophilin-type" evidence="6">
    <location>
        <begin position="146"/>
        <end position="346"/>
    </location>
</feature>
<evidence type="ECO:0000256" key="3">
    <source>
        <dbReference type="ARBA" id="ARBA00023235"/>
    </source>
</evidence>
<dbReference type="PROSITE" id="PS50072">
    <property type="entry name" value="CSA_PPIASE_2"/>
    <property type="match status" value="1"/>
</dbReference>
<evidence type="ECO:0000256" key="1">
    <source>
        <dbReference type="ARBA" id="ARBA00013194"/>
    </source>
</evidence>